<sequence length="83" mass="9078">MVGDHLLGENQVGLQKGLGRGFHRLARRTAHLGDSDDQVVELLMECITHAMSLGAKGPVQALRLAQRVPTPYVCREAFTNVII</sequence>
<evidence type="ECO:0000313" key="1">
    <source>
        <dbReference type="EMBL" id="BBZ17849.1"/>
    </source>
</evidence>
<accession>A0A7I7WJN7</accession>
<dbReference type="Proteomes" id="UP000466187">
    <property type="component" value="Chromosome"/>
</dbReference>
<organism evidence="1 2">
    <name type="scientific">Mycolicibacterium gadium</name>
    <name type="common">Mycobacterium gadium</name>
    <dbReference type="NCBI Taxonomy" id="1794"/>
    <lineage>
        <taxon>Bacteria</taxon>
        <taxon>Bacillati</taxon>
        <taxon>Actinomycetota</taxon>
        <taxon>Actinomycetes</taxon>
        <taxon>Mycobacteriales</taxon>
        <taxon>Mycobacteriaceae</taxon>
        <taxon>Mycolicibacterium</taxon>
    </lineage>
</organism>
<evidence type="ECO:0000313" key="2">
    <source>
        <dbReference type="Proteomes" id="UP000466187"/>
    </source>
</evidence>
<dbReference type="EMBL" id="AP022608">
    <property type="protein sequence ID" value="BBZ17849.1"/>
    <property type="molecule type" value="Genomic_DNA"/>
</dbReference>
<proteinExistence type="predicted"/>
<dbReference type="AlphaFoldDB" id="A0A7I7WJN7"/>
<protein>
    <submittedName>
        <fullName evidence="1">Uncharacterized protein</fullName>
    </submittedName>
</protein>
<dbReference type="KEGG" id="mgad:MGAD_21840"/>
<reference evidence="1 2" key="1">
    <citation type="journal article" date="2019" name="Emerg. Microbes Infect.">
        <title>Comprehensive subspecies identification of 175 nontuberculous mycobacteria species based on 7547 genomic profiles.</title>
        <authorList>
            <person name="Matsumoto Y."/>
            <person name="Kinjo T."/>
            <person name="Motooka D."/>
            <person name="Nabeya D."/>
            <person name="Jung N."/>
            <person name="Uechi K."/>
            <person name="Horii T."/>
            <person name="Iida T."/>
            <person name="Fujita J."/>
            <person name="Nakamura S."/>
        </authorList>
    </citation>
    <scope>NUCLEOTIDE SEQUENCE [LARGE SCALE GENOMIC DNA]</scope>
    <source>
        <strain evidence="1 2">JCM 12688</strain>
    </source>
</reference>
<gene>
    <name evidence="1" type="ORF">MGAD_21840</name>
</gene>
<name>A0A7I7WJN7_MYCGU</name>